<feature type="disulfide bond" evidence="5">
    <location>
        <begin position="6"/>
        <end position="15"/>
    </location>
</feature>
<dbReference type="PANTHER" id="PTHR48071:SF18">
    <property type="entry name" value="DELETED IN MALIGNANT BRAIN TUMORS 1 PROTEIN-RELATED"/>
    <property type="match status" value="1"/>
</dbReference>
<dbReference type="Proteomes" id="UP000749559">
    <property type="component" value="Unassembled WGS sequence"/>
</dbReference>
<dbReference type="InterPro" id="IPR000742">
    <property type="entry name" value="EGF"/>
</dbReference>
<dbReference type="Pfam" id="PF00530">
    <property type="entry name" value="SRCR"/>
    <property type="match status" value="1"/>
</dbReference>
<keyword evidence="10" id="KW-1185">Reference proteome</keyword>
<dbReference type="GO" id="GO:0005509">
    <property type="term" value="F:calcium ion binding"/>
    <property type="evidence" value="ECO:0007669"/>
    <property type="project" value="InterPro"/>
</dbReference>
<keyword evidence="1" id="KW-0732">Signal</keyword>
<dbReference type="SUPFAM" id="SSF56487">
    <property type="entry name" value="SRCR-like"/>
    <property type="match status" value="1"/>
</dbReference>
<dbReference type="OrthoDB" id="422749at2759"/>
<dbReference type="SMART" id="SM00202">
    <property type="entry name" value="SR"/>
    <property type="match status" value="1"/>
</dbReference>
<dbReference type="CDD" id="cd00054">
    <property type="entry name" value="EGF_CA"/>
    <property type="match status" value="1"/>
</dbReference>
<evidence type="ECO:0000256" key="2">
    <source>
        <dbReference type="ARBA" id="ARBA00022737"/>
    </source>
</evidence>
<evidence type="ECO:0000259" key="7">
    <source>
        <dbReference type="PROSITE" id="PS50026"/>
    </source>
</evidence>
<evidence type="ECO:0000313" key="10">
    <source>
        <dbReference type="Proteomes" id="UP000749559"/>
    </source>
</evidence>
<evidence type="ECO:0000256" key="5">
    <source>
        <dbReference type="PROSITE-ProRule" id="PRU00076"/>
    </source>
</evidence>
<dbReference type="PROSITE" id="PS50026">
    <property type="entry name" value="EGF_3"/>
    <property type="match status" value="2"/>
</dbReference>
<proteinExistence type="predicted"/>
<feature type="domain" description="EGF-like" evidence="7">
    <location>
        <begin position="1"/>
        <end position="16"/>
    </location>
</feature>
<keyword evidence="4" id="KW-0325">Glycoprotein</keyword>
<protein>
    <recommendedName>
        <fullName evidence="11">SRCR domain-containing protein</fullName>
    </recommendedName>
</protein>
<dbReference type="Gene3D" id="3.10.250.10">
    <property type="entry name" value="SRCR-like domain"/>
    <property type="match status" value="1"/>
</dbReference>
<dbReference type="PROSITE" id="PS00022">
    <property type="entry name" value="EGF_1"/>
    <property type="match status" value="1"/>
</dbReference>
<dbReference type="SUPFAM" id="SSF57196">
    <property type="entry name" value="EGF/Laminin"/>
    <property type="match status" value="1"/>
</dbReference>
<evidence type="ECO:0000256" key="6">
    <source>
        <dbReference type="PROSITE-ProRule" id="PRU00196"/>
    </source>
</evidence>
<dbReference type="GO" id="GO:0016020">
    <property type="term" value="C:membrane"/>
    <property type="evidence" value="ECO:0007669"/>
    <property type="project" value="InterPro"/>
</dbReference>
<dbReference type="FunFam" id="2.10.25.10:FF:000472">
    <property type="entry name" value="Uncharacterized protein, isoform A"/>
    <property type="match status" value="1"/>
</dbReference>
<dbReference type="EMBL" id="CAIIXF020000003">
    <property type="protein sequence ID" value="CAH1779950.1"/>
    <property type="molecule type" value="Genomic_DNA"/>
</dbReference>
<dbReference type="PROSITE" id="PS01187">
    <property type="entry name" value="EGF_CA"/>
    <property type="match status" value="1"/>
</dbReference>
<feature type="domain" description="EGF-like" evidence="7">
    <location>
        <begin position="18"/>
        <end position="54"/>
    </location>
</feature>
<dbReference type="InterPro" id="IPR036772">
    <property type="entry name" value="SRCR-like_dom_sf"/>
</dbReference>
<dbReference type="AlphaFoldDB" id="A0A8S4NGI8"/>
<dbReference type="PROSITE" id="PS00420">
    <property type="entry name" value="SRCR_1"/>
    <property type="match status" value="1"/>
</dbReference>
<dbReference type="Gene3D" id="2.10.25.10">
    <property type="entry name" value="Laminin"/>
    <property type="match status" value="2"/>
</dbReference>
<feature type="non-terminal residue" evidence="9">
    <location>
        <position position="146"/>
    </location>
</feature>
<comment type="caution">
    <text evidence="9">The sequence shown here is derived from an EMBL/GenBank/DDBJ whole genome shotgun (WGS) entry which is preliminary data.</text>
</comment>
<gene>
    <name evidence="9" type="ORF">OFUS_LOCUS6705</name>
</gene>
<comment type="caution">
    <text evidence="6">Lacks conserved residue(s) required for the propagation of feature annotation.</text>
</comment>
<evidence type="ECO:0000256" key="1">
    <source>
        <dbReference type="ARBA" id="ARBA00022729"/>
    </source>
</evidence>
<evidence type="ECO:0000313" key="9">
    <source>
        <dbReference type="EMBL" id="CAH1779950.1"/>
    </source>
</evidence>
<feature type="domain" description="SRCR" evidence="8">
    <location>
        <begin position="47"/>
        <end position="146"/>
    </location>
</feature>
<feature type="disulfide bond" evidence="6">
    <location>
        <begin position="115"/>
        <end position="125"/>
    </location>
</feature>
<dbReference type="PROSITE" id="PS50287">
    <property type="entry name" value="SRCR_2"/>
    <property type="match status" value="1"/>
</dbReference>
<dbReference type="InterPro" id="IPR018097">
    <property type="entry name" value="EGF_Ca-bd_CS"/>
</dbReference>
<dbReference type="PROSITE" id="PS01186">
    <property type="entry name" value="EGF_2"/>
    <property type="match status" value="1"/>
</dbReference>
<evidence type="ECO:0000259" key="8">
    <source>
        <dbReference type="PROSITE" id="PS50287"/>
    </source>
</evidence>
<sequence length="146" mass="15768">GYTCSCVPGYEGLRCDVDIDECSSNPCLNGVTCTDGVNSYTCTGRNIRVVHVGGSIWGRLEVYYNNAWGTVCDDDFDDIDAKVACKHLGMSYEGATFKESLGGGIGDIWLDDMGCVGTETSLFECTHRSWGDHNCKHGEDVGIACK</sequence>
<evidence type="ECO:0008006" key="11">
    <source>
        <dbReference type="Google" id="ProtNLM"/>
    </source>
</evidence>
<dbReference type="InterPro" id="IPR001190">
    <property type="entry name" value="SRCR"/>
</dbReference>
<accession>A0A8S4NGI8</accession>
<keyword evidence="5" id="KW-0245">EGF-like domain</keyword>
<dbReference type="PANTHER" id="PTHR48071">
    <property type="entry name" value="SRCR DOMAIN-CONTAINING PROTEIN"/>
    <property type="match status" value="1"/>
</dbReference>
<evidence type="ECO:0000256" key="4">
    <source>
        <dbReference type="ARBA" id="ARBA00023180"/>
    </source>
</evidence>
<keyword evidence="2" id="KW-0677">Repeat</keyword>
<organism evidence="9 10">
    <name type="scientific">Owenia fusiformis</name>
    <name type="common">Polychaete worm</name>
    <dbReference type="NCBI Taxonomy" id="6347"/>
    <lineage>
        <taxon>Eukaryota</taxon>
        <taxon>Metazoa</taxon>
        <taxon>Spiralia</taxon>
        <taxon>Lophotrochozoa</taxon>
        <taxon>Annelida</taxon>
        <taxon>Polychaeta</taxon>
        <taxon>Sedentaria</taxon>
        <taxon>Canalipalpata</taxon>
        <taxon>Sabellida</taxon>
        <taxon>Oweniida</taxon>
        <taxon>Oweniidae</taxon>
        <taxon>Owenia</taxon>
    </lineage>
</organism>
<name>A0A8S4NGI8_OWEFU</name>
<dbReference type="FunFam" id="3.10.250.10:FF:000011">
    <property type="entry name" value="Scavenger receptor class A member 5"/>
    <property type="match status" value="1"/>
</dbReference>
<keyword evidence="3 6" id="KW-1015">Disulfide bond</keyword>
<dbReference type="PRINTS" id="PR00258">
    <property type="entry name" value="SPERACTRCPTR"/>
</dbReference>
<reference evidence="9" key="1">
    <citation type="submission" date="2022-03" db="EMBL/GenBank/DDBJ databases">
        <authorList>
            <person name="Martin C."/>
        </authorList>
    </citation>
    <scope>NUCLEOTIDE SEQUENCE</scope>
</reference>
<evidence type="ECO:0000256" key="3">
    <source>
        <dbReference type="ARBA" id="ARBA00023157"/>
    </source>
</evidence>